<evidence type="ECO:0000313" key="2">
    <source>
        <dbReference type="EMBL" id="OGG35010.1"/>
    </source>
</evidence>
<evidence type="ECO:0000256" key="1">
    <source>
        <dbReference type="SAM" id="MobiDB-lite"/>
    </source>
</evidence>
<organism evidence="2 3">
    <name type="scientific">Candidatus Gottesmanbacteria bacterium RIFCSPLOWO2_01_FULL_42_22</name>
    <dbReference type="NCBI Taxonomy" id="1798391"/>
    <lineage>
        <taxon>Bacteria</taxon>
        <taxon>Candidatus Gottesmaniibacteriota</taxon>
    </lineage>
</organism>
<accession>A0A1F6BDN8</accession>
<sequence>MIKIKISMTAIRGNFPEAWEETITGLLMGGGSGGGENEGGIWDRGPTGGGGEKGGGVEGGPGVNGGGDGGIGFEGEANEGTVCGMAVFGTAELLGTE</sequence>
<proteinExistence type="predicted"/>
<protein>
    <submittedName>
        <fullName evidence="2">Uncharacterized protein</fullName>
    </submittedName>
</protein>
<dbReference type="Proteomes" id="UP000176228">
    <property type="component" value="Unassembled WGS sequence"/>
</dbReference>
<evidence type="ECO:0000313" key="3">
    <source>
        <dbReference type="Proteomes" id="UP000176228"/>
    </source>
</evidence>
<comment type="caution">
    <text evidence="2">The sequence shown here is derived from an EMBL/GenBank/DDBJ whole genome shotgun (WGS) entry which is preliminary data.</text>
</comment>
<feature type="region of interest" description="Disordered" evidence="1">
    <location>
        <begin position="26"/>
        <end position="76"/>
    </location>
</feature>
<dbReference type="EMBL" id="MFJU01000028">
    <property type="protein sequence ID" value="OGG35010.1"/>
    <property type="molecule type" value="Genomic_DNA"/>
</dbReference>
<feature type="compositionally biased region" description="Gly residues" evidence="1">
    <location>
        <begin position="27"/>
        <end position="38"/>
    </location>
</feature>
<dbReference type="AlphaFoldDB" id="A0A1F6BDN8"/>
<name>A0A1F6BDN8_9BACT</name>
<feature type="compositionally biased region" description="Gly residues" evidence="1">
    <location>
        <begin position="46"/>
        <end position="73"/>
    </location>
</feature>
<dbReference type="STRING" id="1798391.A2968_00040"/>
<gene>
    <name evidence="2" type="ORF">A2968_00040</name>
</gene>
<reference evidence="2 3" key="1">
    <citation type="journal article" date="2016" name="Nat. Commun.">
        <title>Thousands of microbial genomes shed light on interconnected biogeochemical processes in an aquifer system.</title>
        <authorList>
            <person name="Anantharaman K."/>
            <person name="Brown C.T."/>
            <person name="Hug L.A."/>
            <person name="Sharon I."/>
            <person name="Castelle C.J."/>
            <person name="Probst A.J."/>
            <person name="Thomas B.C."/>
            <person name="Singh A."/>
            <person name="Wilkins M.J."/>
            <person name="Karaoz U."/>
            <person name="Brodie E.L."/>
            <person name="Williams K.H."/>
            <person name="Hubbard S.S."/>
            <person name="Banfield J.F."/>
        </authorList>
    </citation>
    <scope>NUCLEOTIDE SEQUENCE [LARGE SCALE GENOMIC DNA]</scope>
</reference>